<evidence type="ECO:0000259" key="6">
    <source>
        <dbReference type="Pfam" id="PF05699"/>
    </source>
</evidence>
<dbReference type="PANTHER" id="PTHR46481">
    <property type="entry name" value="ZINC FINGER BED DOMAIN-CONTAINING PROTEIN 4"/>
    <property type="match status" value="1"/>
</dbReference>
<keyword evidence="2" id="KW-0479">Metal-binding</keyword>
<evidence type="ECO:0000256" key="4">
    <source>
        <dbReference type="ARBA" id="ARBA00022833"/>
    </source>
</evidence>
<dbReference type="GO" id="GO:0005634">
    <property type="term" value="C:nucleus"/>
    <property type="evidence" value="ECO:0007669"/>
    <property type="project" value="UniProtKB-SubCell"/>
</dbReference>
<dbReference type="PANTHER" id="PTHR46481:SF10">
    <property type="entry name" value="ZINC FINGER BED DOMAIN-CONTAINING PROTEIN 39"/>
    <property type="match status" value="1"/>
</dbReference>
<name>A0A0C2WJI5_AMAMK</name>
<evidence type="ECO:0000313" key="8">
    <source>
        <dbReference type="Proteomes" id="UP000054549"/>
    </source>
</evidence>
<dbReference type="HOGENOM" id="CLU_009123_9_0_1"/>
<evidence type="ECO:0000256" key="3">
    <source>
        <dbReference type="ARBA" id="ARBA00022771"/>
    </source>
</evidence>
<dbReference type="GO" id="GO:0046983">
    <property type="term" value="F:protein dimerization activity"/>
    <property type="evidence" value="ECO:0007669"/>
    <property type="project" value="InterPro"/>
</dbReference>
<dbReference type="Proteomes" id="UP000054549">
    <property type="component" value="Unassembled WGS sequence"/>
</dbReference>
<dbReference type="InterPro" id="IPR012337">
    <property type="entry name" value="RNaseH-like_sf"/>
</dbReference>
<keyword evidence="4" id="KW-0862">Zinc</keyword>
<keyword evidence="3" id="KW-0863">Zinc-finger</keyword>
<keyword evidence="8" id="KW-1185">Reference proteome</keyword>
<accession>A0A0C2WJI5</accession>
<comment type="subcellular location">
    <subcellularLocation>
        <location evidence="1">Nucleus</location>
    </subcellularLocation>
</comment>
<keyword evidence="5" id="KW-0539">Nucleus</keyword>
<feature type="domain" description="HAT C-terminal dimerisation" evidence="6">
    <location>
        <begin position="109"/>
        <end position="187"/>
    </location>
</feature>
<dbReference type="InterPro" id="IPR052035">
    <property type="entry name" value="ZnF_BED_domain_contain"/>
</dbReference>
<evidence type="ECO:0000256" key="2">
    <source>
        <dbReference type="ARBA" id="ARBA00022723"/>
    </source>
</evidence>
<dbReference type="InterPro" id="IPR008906">
    <property type="entry name" value="HATC_C_dom"/>
</dbReference>
<dbReference type="AlphaFoldDB" id="A0A0C2WJI5"/>
<dbReference type="OrthoDB" id="3262464at2759"/>
<dbReference type="EMBL" id="KN818430">
    <property type="protein sequence ID" value="KIL56313.1"/>
    <property type="molecule type" value="Genomic_DNA"/>
</dbReference>
<dbReference type="Pfam" id="PF05699">
    <property type="entry name" value="Dimer_Tnp_hAT"/>
    <property type="match status" value="1"/>
</dbReference>
<evidence type="ECO:0000313" key="7">
    <source>
        <dbReference type="EMBL" id="KIL56313.1"/>
    </source>
</evidence>
<evidence type="ECO:0000256" key="5">
    <source>
        <dbReference type="ARBA" id="ARBA00023242"/>
    </source>
</evidence>
<protein>
    <recommendedName>
        <fullName evidence="6">HAT C-terminal dimerisation domain-containing protein</fullName>
    </recommendedName>
</protein>
<dbReference type="SUPFAM" id="SSF53098">
    <property type="entry name" value="Ribonuclease H-like"/>
    <property type="match status" value="1"/>
</dbReference>
<organism evidence="7 8">
    <name type="scientific">Amanita muscaria (strain Koide BX008)</name>
    <dbReference type="NCBI Taxonomy" id="946122"/>
    <lineage>
        <taxon>Eukaryota</taxon>
        <taxon>Fungi</taxon>
        <taxon>Dikarya</taxon>
        <taxon>Basidiomycota</taxon>
        <taxon>Agaricomycotina</taxon>
        <taxon>Agaricomycetes</taxon>
        <taxon>Agaricomycetidae</taxon>
        <taxon>Agaricales</taxon>
        <taxon>Pluteineae</taxon>
        <taxon>Amanitaceae</taxon>
        <taxon>Amanita</taxon>
    </lineage>
</organism>
<proteinExistence type="predicted"/>
<reference evidence="7 8" key="1">
    <citation type="submission" date="2014-04" db="EMBL/GenBank/DDBJ databases">
        <title>Evolutionary Origins and Diversification of the Mycorrhizal Mutualists.</title>
        <authorList>
            <consortium name="DOE Joint Genome Institute"/>
            <consortium name="Mycorrhizal Genomics Consortium"/>
            <person name="Kohler A."/>
            <person name="Kuo A."/>
            <person name="Nagy L.G."/>
            <person name="Floudas D."/>
            <person name="Copeland A."/>
            <person name="Barry K.W."/>
            <person name="Cichocki N."/>
            <person name="Veneault-Fourrey C."/>
            <person name="LaButti K."/>
            <person name="Lindquist E.A."/>
            <person name="Lipzen A."/>
            <person name="Lundell T."/>
            <person name="Morin E."/>
            <person name="Murat C."/>
            <person name="Riley R."/>
            <person name="Ohm R."/>
            <person name="Sun H."/>
            <person name="Tunlid A."/>
            <person name="Henrissat B."/>
            <person name="Grigoriev I.V."/>
            <person name="Hibbett D.S."/>
            <person name="Martin F."/>
        </authorList>
    </citation>
    <scope>NUCLEOTIDE SEQUENCE [LARGE SCALE GENOMIC DNA]</scope>
    <source>
        <strain evidence="7 8">Koide BX008</strain>
    </source>
</reference>
<dbReference type="GO" id="GO:0008270">
    <property type="term" value="F:zinc ion binding"/>
    <property type="evidence" value="ECO:0007669"/>
    <property type="project" value="UniProtKB-KW"/>
</dbReference>
<sequence length="248" mass="28663">MKYYCRFDEKPAYILALVLHPYFKLHYIKLAWGGAEEQAAEREAGNRNAKNWQDEALNIVENTASLSFPPADPTTPSSEPDCAESFLSEFDRHRQMLLTQGINEEWSLELRRYLQDIPVVNRDADIIAWWSDHAKDYPTLARIALDILPSQASSVPCERAFSSSKLTATDRRARLKAEVFEELQVMKAAWRAQVINLAQQNSNEIEEVQDDFEALYFADEELRRWDDEEGSLQEIYEYDVAPSSVQYD</sequence>
<evidence type="ECO:0000256" key="1">
    <source>
        <dbReference type="ARBA" id="ARBA00004123"/>
    </source>
</evidence>
<gene>
    <name evidence="7" type="ORF">M378DRAFT_188579</name>
</gene>
<dbReference type="InParanoid" id="A0A0C2WJI5"/>